<evidence type="ECO:0000256" key="1">
    <source>
        <dbReference type="ARBA" id="ARBA00004141"/>
    </source>
</evidence>
<dbReference type="Proteomes" id="UP000016931">
    <property type="component" value="Unassembled WGS sequence"/>
</dbReference>
<comment type="subcellular location">
    <subcellularLocation>
        <location evidence="1">Membrane</location>
        <topology evidence="1">Multi-pass membrane protein</topology>
    </subcellularLocation>
</comment>
<comment type="similarity">
    <text evidence="5">Belongs to the SAT4 family.</text>
</comment>
<evidence type="ECO:0000256" key="7">
    <source>
        <dbReference type="SAM" id="Phobius"/>
    </source>
</evidence>
<gene>
    <name evidence="9" type="ORF">SEPMUDRAFT_150484</name>
</gene>
<dbReference type="PANTHER" id="PTHR33048:SF157">
    <property type="entry name" value="INTEGRAL MEMBRANE PROTEIN"/>
    <property type="match status" value="1"/>
</dbReference>
<feature type="transmembrane region" description="Helical" evidence="7">
    <location>
        <begin position="135"/>
        <end position="157"/>
    </location>
</feature>
<feature type="transmembrane region" description="Helical" evidence="7">
    <location>
        <begin position="49"/>
        <end position="70"/>
    </location>
</feature>
<feature type="transmembrane region" description="Helical" evidence="7">
    <location>
        <begin position="263"/>
        <end position="287"/>
    </location>
</feature>
<evidence type="ECO:0000259" key="8">
    <source>
        <dbReference type="Pfam" id="PF20684"/>
    </source>
</evidence>
<dbReference type="OMA" id="GWIMETT"/>
<dbReference type="GO" id="GO:0016020">
    <property type="term" value="C:membrane"/>
    <property type="evidence" value="ECO:0007669"/>
    <property type="project" value="UniProtKB-SubCell"/>
</dbReference>
<feature type="region of interest" description="Disordered" evidence="6">
    <location>
        <begin position="312"/>
        <end position="338"/>
    </location>
</feature>
<keyword evidence="3 7" id="KW-1133">Transmembrane helix</keyword>
<evidence type="ECO:0000256" key="6">
    <source>
        <dbReference type="SAM" id="MobiDB-lite"/>
    </source>
</evidence>
<feature type="transmembrane region" description="Helical" evidence="7">
    <location>
        <begin position="101"/>
        <end position="123"/>
    </location>
</feature>
<evidence type="ECO:0000256" key="4">
    <source>
        <dbReference type="ARBA" id="ARBA00023136"/>
    </source>
</evidence>
<feature type="domain" description="Rhodopsin" evidence="8">
    <location>
        <begin position="43"/>
        <end position="295"/>
    </location>
</feature>
<keyword evidence="10" id="KW-1185">Reference proteome</keyword>
<evidence type="ECO:0000256" key="3">
    <source>
        <dbReference type="ARBA" id="ARBA00022989"/>
    </source>
</evidence>
<dbReference type="InterPro" id="IPR049326">
    <property type="entry name" value="Rhodopsin_dom_fungi"/>
</dbReference>
<proteinExistence type="inferred from homology"/>
<reference evidence="9 10" key="1">
    <citation type="journal article" date="2012" name="PLoS Pathog.">
        <title>Diverse lifestyles and strategies of plant pathogenesis encoded in the genomes of eighteen Dothideomycetes fungi.</title>
        <authorList>
            <person name="Ohm R.A."/>
            <person name="Feau N."/>
            <person name="Henrissat B."/>
            <person name="Schoch C.L."/>
            <person name="Horwitz B.A."/>
            <person name="Barry K.W."/>
            <person name="Condon B.J."/>
            <person name="Copeland A.C."/>
            <person name="Dhillon B."/>
            <person name="Glaser F."/>
            <person name="Hesse C.N."/>
            <person name="Kosti I."/>
            <person name="LaButti K."/>
            <person name="Lindquist E.A."/>
            <person name="Lucas S."/>
            <person name="Salamov A.A."/>
            <person name="Bradshaw R.E."/>
            <person name="Ciuffetti L."/>
            <person name="Hamelin R.C."/>
            <person name="Kema G.H.J."/>
            <person name="Lawrence C."/>
            <person name="Scott J.A."/>
            <person name="Spatafora J.W."/>
            <person name="Turgeon B.G."/>
            <person name="de Wit P.J.G.M."/>
            <person name="Zhong S."/>
            <person name="Goodwin S.B."/>
            <person name="Grigoriev I.V."/>
        </authorList>
    </citation>
    <scope>NUCLEOTIDE SEQUENCE [LARGE SCALE GENOMIC DNA]</scope>
    <source>
        <strain evidence="9 10">SO2202</strain>
    </source>
</reference>
<dbReference type="EMBL" id="KB456266">
    <property type="protein sequence ID" value="EMF11599.1"/>
    <property type="molecule type" value="Genomic_DNA"/>
</dbReference>
<keyword evidence="4 7" id="KW-0472">Membrane</keyword>
<name>M3BWA8_SPHMS</name>
<feature type="transmembrane region" description="Helical" evidence="7">
    <location>
        <begin position="185"/>
        <end position="207"/>
    </location>
</feature>
<keyword evidence="2 7" id="KW-0812">Transmembrane</keyword>
<dbReference type="RefSeq" id="XP_016759720.1">
    <property type="nucleotide sequence ID" value="XM_016906207.1"/>
</dbReference>
<accession>M3BWA8</accession>
<dbReference type="AlphaFoldDB" id="M3BWA8"/>
<evidence type="ECO:0000313" key="10">
    <source>
        <dbReference type="Proteomes" id="UP000016931"/>
    </source>
</evidence>
<dbReference type="OrthoDB" id="5393606at2759"/>
<protein>
    <recommendedName>
        <fullName evidence="8">Rhodopsin domain-containing protein</fullName>
    </recommendedName>
</protein>
<dbReference type="HOGENOM" id="CLU_059576_0_0_1"/>
<dbReference type="STRING" id="692275.M3BWA8"/>
<dbReference type="Pfam" id="PF20684">
    <property type="entry name" value="Fung_rhodopsin"/>
    <property type="match status" value="1"/>
</dbReference>
<dbReference type="eggNOG" id="ENOG502SR1P">
    <property type="taxonomic scope" value="Eukaryota"/>
</dbReference>
<dbReference type="InterPro" id="IPR052337">
    <property type="entry name" value="SAT4-like"/>
</dbReference>
<evidence type="ECO:0000256" key="5">
    <source>
        <dbReference type="ARBA" id="ARBA00038359"/>
    </source>
</evidence>
<evidence type="ECO:0000256" key="2">
    <source>
        <dbReference type="ARBA" id="ARBA00022692"/>
    </source>
</evidence>
<feature type="compositionally biased region" description="Low complexity" evidence="6">
    <location>
        <begin position="312"/>
        <end position="322"/>
    </location>
</feature>
<dbReference type="GeneID" id="27903344"/>
<organism evidence="9 10">
    <name type="scientific">Sphaerulina musiva (strain SO2202)</name>
    <name type="common">Poplar stem canker fungus</name>
    <name type="synonym">Septoria musiva</name>
    <dbReference type="NCBI Taxonomy" id="692275"/>
    <lineage>
        <taxon>Eukaryota</taxon>
        <taxon>Fungi</taxon>
        <taxon>Dikarya</taxon>
        <taxon>Ascomycota</taxon>
        <taxon>Pezizomycotina</taxon>
        <taxon>Dothideomycetes</taxon>
        <taxon>Dothideomycetidae</taxon>
        <taxon>Mycosphaerellales</taxon>
        <taxon>Mycosphaerellaceae</taxon>
        <taxon>Sphaerulina</taxon>
    </lineage>
</organism>
<evidence type="ECO:0000313" key="9">
    <source>
        <dbReference type="EMBL" id="EMF11599.1"/>
    </source>
</evidence>
<feature type="transmembrane region" description="Helical" evidence="7">
    <location>
        <begin position="219"/>
        <end position="243"/>
    </location>
</feature>
<feature type="transmembrane region" description="Helical" evidence="7">
    <location>
        <begin position="6"/>
        <end position="29"/>
    </location>
</feature>
<dbReference type="PANTHER" id="PTHR33048">
    <property type="entry name" value="PTH11-LIKE INTEGRAL MEMBRANE PROTEIN (AFU_ORTHOLOGUE AFUA_5G11245)"/>
    <property type="match status" value="1"/>
</dbReference>
<sequence length="356" mass="38907">MYAISEASTIILTVLLTVLATLALSLRLLTANRAYKGDTFRFRWHVDDFLCVAALIFLYASSAIIIWGAAMGAMGSHSSPEDAENWYTTAGPAWIVLAKTFWVVFFLQPLQLGCIRLAILFLYRRFFGTYKSFNIVNWTLVAVVSGWTVAFFFGLLFDCGLQMDANWASLGEIAQQCPFGFLPTVIYTILDACLDLFVLLLPIPWIFQLNLSLTNKLSITGCFLLGSIATAAAFVRMTVFIQTGIPSEAMNRTTVMGLPAYDLLGIVSAEVFWTMIESTVALIAVCLPAVRKAVAKSAFGKALGFASFSRMMRSGGSSPSPSKITIRSESPDDNRCSNCSGKIPVGHVVELEKGEV</sequence>